<organism evidence="3">
    <name type="scientific">Schistocephalus solidus</name>
    <name type="common">Tapeworm</name>
    <dbReference type="NCBI Taxonomy" id="70667"/>
    <lineage>
        <taxon>Eukaryota</taxon>
        <taxon>Metazoa</taxon>
        <taxon>Spiralia</taxon>
        <taxon>Lophotrochozoa</taxon>
        <taxon>Platyhelminthes</taxon>
        <taxon>Cestoda</taxon>
        <taxon>Eucestoda</taxon>
        <taxon>Diphyllobothriidea</taxon>
        <taxon>Diphyllobothriidae</taxon>
        <taxon>Schistocephalus</taxon>
    </lineage>
</organism>
<dbReference type="WBParaSite" id="SSLN_0000827601-mRNA-1">
    <property type="protein sequence ID" value="SSLN_0000827601-mRNA-1"/>
    <property type="gene ID" value="SSLN_0000827601"/>
</dbReference>
<reference evidence="1 2" key="2">
    <citation type="submission" date="2018-11" db="EMBL/GenBank/DDBJ databases">
        <authorList>
            <consortium name="Pathogen Informatics"/>
        </authorList>
    </citation>
    <scope>NUCLEOTIDE SEQUENCE [LARGE SCALE GENOMIC DNA]</scope>
    <source>
        <strain evidence="1 2">NST_G2</strain>
    </source>
</reference>
<proteinExistence type="predicted"/>
<dbReference type="OrthoDB" id="444119at2759"/>
<evidence type="ECO:0000313" key="2">
    <source>
        <dbReference type="Proteomes" id="UP000275846"/>
    </source>
</evidence>
<reference evidence="3" key="1">
    <citation type="submission" date="2016-06" db="UniProtKB">
        <authorList>
            <consortium name="WormBaseParasite"/>
        </authorList>
    </citation>
    <scope>IDENTIFICATION</scope>
</reference>
<name>A0A183SUS4_SCHSO</name>
<dbReference type="Proteomes" id="UP000275846">
    <property type="component" value="Unassembled WGS sequence"/>
</dbReference>
<gene>
    <name evidence="1" type="ORF">SSLN_LOCUS7972</name>
</gene>
<evidence type="ECO:0000313" key="3">
    <source>
        <dbReference type="WBParaSite" id="SSLN_0000827601-mRNA-1"/>
    </source>
</evidence>
<dbReference type="AlphaFoldDB" id="A0A183SUS4"/>
<protein>
    <submittedName>
        <fullName evidence="3">REJ domain-containing protein</fullName>
    </submittedName>
</protein>
<dbReference type="EMBL" id="UYSU01034407">
    <property type="protein sequence ID" value="VDL94357.1"/>
    <property type="molecule type" value="Genomic_DNA"/>
</dbReference>
<evidence type="ECO:0000313" key="1">
    <source>
        <dbReference type="EMBL" id="VDL94357.1"/>
    </source>
</evidence>
<keyword evidence="2" id="KW-1185">Reference proteome</keyword>
<accession>A0A183SUS4</accession>
<sequence length="978" mass="107920">MKVKMEGPSIIRGDKGRSTVVMNREDYNEKAKAQLEDREFYRPAQDAQAKSVAGLLGGSITLSSQTELPNQIEFRGSCEDGSTVDVVFSDKDTAGQRNTTKPFELYLHRTGVQACEFRSTYEFIAERATLQVAWYDTILAASARIYSANRMLSTTESVYEFIQGDSLQFEVIPFTGTIQRVQLLIVAETSDELVLETSFSQVSERNAFEEVGSYKATFLLTNEVSLLPIVRQFRILPAVRGLQIIRLIPDLVPGEWAWLAITFIQLADEACVCLEKGNGERLFYPALGQVNPSCPACPQYLPEDGRPLQGDIKFPVFYPRPGIYNLTATVSFMQWTQAVSLSVLVSNEPQLLPGAEFEDPRGTNALQPAAFFSVDGYTLTVRLNLSASTRTANVDGSSIALVWQAWLLQPESLIQDEVIYSAEQALPPGAVLQHSLPPGLLAPGVYRMDLKGQPFGSPTLASTFLVVRPSPLVIRLWPGNERRITVGTEEPQICLSPRNYSFDPNRGTSTTGRVIENWRLNCSHRSLAVRENTWADCEIPNLINDDSGHFCFLTQHLTTHHLYTFYATGSSQDQVGTGYLEVMKISADAPRLRIVPVKPALTFDSIDSMRSWVSVTDDLALQGICEASSQCRAPYSWTLLEQHPNGTERTLAEEEAAQAVKDITARTLVIRSAFMQTIHSGAYLGVCFSMSVDEGVAAVCRQFKPVAAPTADNCHTNATTEVTFNDMVCVWCEEQEPQTSPNFYRFSVVDGEEVVLLTSAYSSKFCGRLPFRRKPYSVCVRVVNRFAAYTESCFHGIQVQPFDEETAQHELQLIAAGSMEAVLASGSMTDVAPVVQTLSATIAELSIGEVLTKLVTALNTTNSFMSTSLLHTASNLLAISQCSKDLPVTALLTLYGILEVTVSTFPALTTYATLEDSILAVRALSVSSLNLIEVCAVDFHTQEIPCTLQETPYYPKISPCCVPQSLTVVTERLLLRRR</sequence>